<reference evidence="2 3" key="1">
    <citation type="submission" date="2014-08" db="EMBL/GenBank/DDBJ databases">
        <authorList>
            <person name="Sibley D."/>
            <person name="Venepally P."/>
            <person name="Karamycheva S."/>
            <person name="Hadjithomas M."/>
            <person name="Khan A."/>
            <person name="Brunk B."/>
            <person name="Roos D."/>
            <person name="Caler E."/>
            <person name="Lorenzi H."/>
        </authorList>
    </citation>
    <scope>NUCLEOTIDE SEQUENCE [LARGE SCALE GENOMIC DNA]</scope>
    <source>
        <strain evidence="2 3">VAND</strain>
    </source>
</reference>
<dbReference type="GO" id="GO:0005829">
    <property type="term" value="C:cytosol"/>
    <property type="evidence" value="ECO:0007669"/>
    <property type="project" value="TreeGrafter"/>
</dbReference>
<dbReference type="GO" id="GO:0006218">
    <property type="term" value="P:uridine catabolic process"/>
    <property type="evidence" value="ECO:0007669"/>
    <property type="project" value="TreeGrafter"/>
</dbReference>
<dbReference type="Pfam" id="PF01048">
    <property type="entry name" value="PNP_UDP_1"/>
    <property type="match status" value="1"/>
</dbReference>
<dbReference type="InterPro" id="IPR000845">
    <property type="entry name" value="Nucleoside_phosphorylase_d"/>
</dbReference>
<organism evidence="2 3">
    <name type="scientific">Toxoplasma gondii VAND</name>
    <dbReference type="NCBI Taxonomy" id="933077"/>
    <lineage>
        <taxon>Eukaryota</taxon>
        <taxon>Sar</taxon>
        <taxon>Alveolata</taxon>
        <taxon>Apicomplexa</taxon>
        <taxon>Conoidasida</taxon>
        <taxon>Coccidia</taxon>
        <taxon>Eucoccidiorida</taxon>
        <taxon>Eimeriorina</taxon>
        <taxon>Sarcocystidae</taxon>
        <taxon>Toxoplasma</taxon>
    </lineage>
</organism>
<accession>A0A086PPL7</accession>
<dbReference type="GO" id="GO:0004850">
    <property type="term" value="F:uridine phosphorylase activity"/>
    <property type="evidence" value="ECO:0007669"/>
    <property type="project" value="TreeGrafter"/>
</dbReference>
<name>A0A086PPL7_TOXGO</name>
<dbReference type="GO" id="GO:0004731">
    <property type="term" value="F:purine-nucleoside phosphorylase activity"/>
    <property type="evidence" value="ECO:0007669"/>
    <property type="project" value="UniProtKB-EC"/>
</dbReference>
<dbReference type="CDD" id="cd17769">
    <property type="entry name" value="NP_TgUP-like"/>
    <property type="match status" value="1"/>
</dbReference>
<dbReference type="VEuPathDB" id="ToxoDB:TGVAND_310640"/>
<dbReference type="InterPro" id="IPR035994">
    <property type="entry name" value="Nucleoside_phosphorylase_sf"/>
</dbReference>
<evidence type="ECO:0000313" key="3">
    <source>
        <dbReference type="Proteomes" id="UP000028840"/>
    </source>
</evidence>
<dbReference type="SUPFAM" id="SSF53167">
    <property type="entry name" value="Purine and uridine phosphorylases"/>
    <property type="match status" value="1"/>
</dbReference>
<feature type="domain" description="Nucleoside phosphorylase" evidence="1">
    <location>
        <begin position="30"/>
        <end position="291"/>
    </location>
</feature>
<evidence type="ECO:0000313" key="2">
    <source>
        <dbReference type="EMBL" id="KFH02299.1"/>
    </source>
</evidence>
<dbReference type="EMBL" id="AEYJ02001411">
    <property type="protein sequence ID" value="KFH02299.1"/>
    <property type="molecule type" value="Genomic_DNA"/>
</dbReference>
<dbReference type="PANTHER" id="PTHR43691:SF14">
    <property type="entry name" value="URIDINE PHOSPHORYLASE"/>
    <property type="match status" value="1"/>
</dbReference>
<proteinExistence type="predicted"/>
<dbReference type="PANTHER" id="PTHR43691">
    <property type="entry name" value="URIDINE PHOSPHORYLASE"/>
    <property type="match status" value="1"/>
</dbReference>
<dbReference type="Proteomes" id="UP000028840">
    <property type="component" value="Unassembled WGS sequence"/>
</dbReference>
<evidence type="ECO:0000259" key="1">
    <source>
        <dbReference type="Pfam" id="PF01048"/>
    </source>
</evidence>
<comment type="caution">
    <text evidence="2">The sequence shown here is derived from an EMBL/GenBank/DDBJ whole genome shotgun (WGS) entry which is preliminary data.</text>
</comment>
<dbReference type="OrthoDB" id="416752at2759"/>
<gene>
    <name evidence="2" type="ORF">TGVAND_310640</name>
</gene>
<keyword evidence="2" id="KW-0808">Transferase</keyword>
<dbReference type="AlphaFoldDB" id="A0A086PPL7"/>
<reference evidence="2 3" key="2">
    <citation type="journal article" date="2015" name="Eukaryot. Cell">
        <title>Genetic mapping reveals that sinefungin resistance in Toxoplasma gondii is controlled by a putative amino acid transporter locus that can be used as a negative selectable marker.</title>
        <authorList>
            <person name="Behnke M.S."/>
            <person name="Khan A."/>
            <person name="Sibley L.D."/>
        </authorList>
    </citation>
    <scope>NUCLEOTIDE SEQUENCE [LARGE SCALE GENOMIC DNA]</scope>
    <source>
        <strain evidence="2 3">VAND</strain>
    </source>
</reference>
<keyword evidence="2" id="KW-0328">Glycosyltransferase</keyword>
<dbReference type="Gene3D" id="3.40.50.1580">
    <property type="entry name" value="Nucleoside phosphorylase domain"/>
    <property type="match status" value="1"/>
</dbReference>
<dbReference type="EC" id="2.4.2.1" evidence="2"/>
<protein>
    <submittedName>
        <fullName evidence="2">Phosphorylase family protein</fullName>
        <ecNumber evidence="2">2.4.2.1</ecNumber>
    </submittedName>
</protein>
<sequence>MSELKGKNIFLTPDGRTYHLGVKKGDLASLIVTVGCEQRARVLAAKFLTDVTEVSSSRQFYTFTGKYIKGGQRMSIVCIGMGAPMADFFIREASFVLEGEPLAVVRIGSCGIVDFATRPGTLMLSDESMYCYRNYCHFDGEAALGNKRECGRDPRPYLLTAPVKADKRLTDLIEANLNAQGAAVKRGLNCSAETFFACQGRELPLWNDNNANLLKDMTDLGVVSLEMETHQIFHLMHQRQHSIPNGPKSYAASLMIGLVNRSNPNLTAHVTAEDQDKATLAAGEAAFDALVTLVSEGIIKPAA</sequence>